<evidence type="ECO:0000256" key="3">
    <source>
        <dbReference type="ARBA" id="ARBA00023239"/>
    </source>
</evidence>
<dbReference type="FunFam" id="3.20.20.70:FF:000047">
    <property type="entry name" value="3-dehydroquinate dehydratase"/>
    <property type="match status" value="1"/>
</dbReference>
<dbReference type="GO" id="GO:0008652">
    <property type="term" value="P:amino acid biosynthetic process"/>
    <property type="evidence" value="ECO:0007669"/>
    <property type="project" value="UniProtKB-KW"/>
</dbReference>
<comment type="caution">
    <text evidence="5">Lacks conserved residue(s) required for the propagation of feature annotation.</text>
</comment>
<feature type="binding site" evidence="5">
    <location>
        <position position="70"/>
    </location>
    <ligand>
        <name>3-dehydroquinate</name>
        <dbReference type="ChEBI" id="CHEBI:32364"/>
    </ligand>
</feature>
<dbReference type="SUPFAM" id="SSF51569">
    <property type="entry name" value="Aldolase"/>
    <property type="match status" value="1"/>
</dbReference>
<reference evidence="6" key="2">
    <citation type="submission" date="2023-07" db="EMBL/GenBank/DDBJ databases">
        <title>Evaluation of the beneficial properties of pineapple isolates.</title>
        <authorList>
            <person name="Adefiranye O."/>
        </authorList>
    </citation>
    <scope>NUCLEOTIDE SEQUENCE</scope>
    <source>
        <strain evidence="6">PAPLE_T1</strain>
    </source>
</reference>
<keyword evidence="3 5" id="KW-0456">Lyase</keyword>
<feature type="binding site" evidence="5">
    <location>
        <position position="201"/>
    </location>
    <ligand>
        <name>3-dehydroquinate</name>
        <dbReference type="ChEBI" id="CHEBI:32364"/>
    </ligand>
</feature>
<name>A0AAP8PP14_9STAP</name>
<keyword evidence="5" id="KW-0028">Amino-acid biosynthesis</keyword>
<dbReference type="Gene3D" id="3.20.20.70">
    <property type="entry name" value="Aldolase class I"/>
    <property type="match status" value="1"/>
</dbReference>
<dbReference type="Pfam" id="PF01487">
    <property type="entry name" value="DHquinase_I"/>
    <property type="match status" value="1"/>
</dbReference>
<feature type="active site" description="Proton donor/acceptor" evidence="5">
    <location>
        <position position="132"/>
    </location>
</feature>
<feature type="active site" description="Schiff-base intermediate with substrate" evidence="5">
    <location>
        <position position="159"/>
    </location>
</feature>
<dbReference type="GeneID" id="64982746"/>
<dbReference type="Proteomes" id="UP000242470">
    <property type="component" value="Unassembled WGS sequence"/>
</dbReference>
<dbReference type="Proteomes" id="UP001171687">
    <property type="component" value="Unassembled WGS sequence"/>
</dbReference>
<evidence type="ECO:0000313" key="7">
    <source>
        <dbReference type="EMBL" id="PNZ67709.1"/>
    </source>
</evidence>
<dbReference type="EMBL" id="JAUHQC010000013">
    <property type="protein sequence ID" value="MDN4533899.1"/>
    <property type="molecule type" value="Genomic_DNA"/>
</dbReference>
<proteinExistence type="inferred from homology"/>
<comment type="catalytic activity">
    <reaction evidence="1 5">
        <text>3-dehydroquinate = 3-dehydroshikimate + H2O</text>
        <dbReference type="Rhea" id="RHEA:21096"/>
        <dbReference type="ChEBI" id="CHEBI:15377"/>
        <dbReference type="ChEBI" id="CHEBI:16630"/>
        <dbReference type="ChEBI" id="CHEBI:32364"/>
        <dbReference type="EC" id="4.2.1.10"/>
    </reaction>
</comment>
<dbReference type="PANTHER" id="PTHR43699:SF1">
    <property type="entry name" value="3-DEHYDROQUINATE DEHYDRATASE"/>
    <property type="match status" value="1"/>
</dbReference>
<comment type="function">
    <text evidence="5">Involved in the third step of the chorismate pathway, which leads to the biosynthesis of aromatic amino acids. Catalyzes the cis-dehydration of 3-dehydroquinate (DHQ) and introduces the first double bond of the aromatic ring to yield 3-dehydroshikimate.</text>
</comment>
<dbReference type="HAMAP" id="MF_00214">
    <property type="entry name" value="AroD"/>
    <property type="match status" value="1"/>
</dbReference>
<comment type="caution">
    <text evidence="7">The sequence shown here is derived from an EMBL/GenBank/DDBJ whole genome shotgun (WGS) entry which is preliminary data.</text>
</comment>
<evidence type="ECO:0000313" key="6">
    <source>
        <dbReference type="EMBL" id="MDN4533899.1"/>
    </source>
</evidence>
<keyword evidence="4 5" id="KW-0704">Schiff base</keyword>
<sequence length="238" mass="26749">MSHVDIAVTIAPAQQLTDSMLSDLHQYQAAYDIIELRIDQWESNPIALLERVIEQLTSLQLEKRLLVTYRTKAQGGAGQLEGQDYLELLQQLSTFEAVDMIDVEFDKAADKNALIDVVQQLGETQEVIVSYHDFNGTPTLDELKHLYYQMHKLSPDYLKVAVMPKDAQDVLNLLSAMELSQRTLPQHIVGIAMSQLGLVTRTAQGVFGGSISYGCLDEPKAPGQIHVEKLKQYLTMYR</sequence>
<dbReference type="GO" id="GO:0009423">
    <property type="term" value="P:chorismate biosynthetic process"/>
    <property type="evidence" value="ECO:0007669"/>
    <property type="project" value="UniProtKB-UniRule"/>
</dbReference>
<accession>A0AAP8PP14</accession>
<keyword evidence="2 5" id="KW-0057">Aromatic amino acid biosynthesis</keyword>
<comment type="similarity">
    <text evidence="5">Belongs to the type-I 3-dehydroquinase family.</text>
</comment>
<dbReference type="InterPro" id="IPR013785">
    <property type="entry name" value="Aldolase_TIM"/>
</dbReference>
<dbReference type="EMBL" id="PPQW01000024">
    <property type="protein sequence ID" value="PNZ67709.1"/>
    <property type="molecule type" value="Genomic_DNA"/>
</dbReference>
<evidence type="ECO:0000313" key="8">
    <source>
        <dbReference type="Proteomes" id="UP000242470"/>
    </source>
</evidence>
<feature type="binding site" evidence="5">
    <location>
        <begin position="35"/>
        <end position="37"/>
    </location>
    <ligand>
        <name>3-dehydroquinate</name>
        <dbReference type="ChEBI" id="CHEBI:32364"/>
    </ligand>
</feature>
<dbReference type="GO" id="GO:0003855">
    <property type="term" value="F:3-dehydroquinate dehydratase activity"/>
    <property type="evidence" value="ECO:0007669"/>
    <property type="project" value="UniProtKB-UniRule"/>
</dbReference>
<evidence type="ECO:0000256" key="2">
    <source>
        <dbReference type="ARBA" id="ARBA00023141"/>
    </source>
</evidence>
<evidence type="ECO:0000256" key="5">
    <source>
        <dbReference type="HAMAP-Rule" id="MF_00214"/>
    </source>
</evidence>
<evidence type="ECO:0000256" key="1">
    <source>
        <dbReference type="ARBA" id="ARBA00001864"/>
    </source>
</evidence>
<dbReference type="InterPro" id="IPR050146">
    <property type="entry name" value="Type-I_3-dehydroquinase"/>
</dbReference>
<protein>
    <recommendedName>
        <fullName evidence="5">3-dehydroquinate dehydratase</fullName>
        <shortName evidence="5">3-dehydroquinase</shortName>
        <ecNumber evidence="5">4.2.1.10</ecNumber>
    </recommendedName>
    <alternativeName>
        <fullName evidence="5">Type I DHQase</fullName>
    </alternativeName>
    <alternativeName>
        <fullName evidence="5">Type I dehydroquinase</fullName>
        <shortName evidence="5">DHQ1</shortName>
    </alternativeName>
</protein>
<evidence type="ECO:0000256" key="4">
    <source>
        <dbReference type="ARBA" id="ARBA00023270"/>
    </source>
</evidence>
<organism evidence="7 8">
    <name type="scientific">Staphylococcus auricularis</name>
    <dbReference type="NCBI Taxonomy" id="29379"/>
    <lineage>
        <taxon>Bacteria</taxon>
        <taxon>Bacillati</taxon>
        <taxon>Bacillota</taxon>
        <taxon>Bacilli</taxon>
        <taxon>Bacillales</taxon>
        <taxon>Staphylococcaceae</taxon>
        <taxon>Staphylococcus</taxon>
    </lineage>
</organism>
<dbReference type="CDD" id="cd00502">
    <property type="entry name" value="DHQase_I"/>
    <property type="match status" value="1"/>
</dbReference>
<dbReference type="NCBIfam" id="TIGR01093">
    <property type="entry name" value="aroD"/>
    <property type="match status" value="1"/>
</dbReference>
<reference evidence="7 8" key="1">
    <citation type="submission" date="2017-08" db="EMBL/GenBank/DDBJ databases">
        <title>Draft genome sequences of 64 type strains of genus Staph aureus.</title>
        <authorList>
            <person name="Cole K."/>
            <person name="Golubchik T."/>
            <person name="Russell J."/>
            <person name="Foster D."/>
            <person name="Llewelyn M."/>
            <person name="Wilson D."/>
            <person name="Crook D."/>
            <person name="Paul J."/>
        </authorList>
    </citation>
    <scope>NUCLEOTIDE SEQUENCE [LARGE SCALE GENOMIC DNA]</scope>
    <source>
        <strain evidence="7 8">NCTC 12101</strain>
    </source>
</reference>
<dbReference type="PANTHER" id="PTHR43699">
    <property type="entry name" value="3-DEHYDROQUINATE DEHYDRATASE"/>
    <property type="match status" value="1"/>
</dbReference>
<dbReference type="GO" id="GO:0009073">
    <property type="term" value="P:aromatic amino acid family biosynthetic process"/>
    <property type="evidence" value="ECO:0007669"/>
    <property type="project" value="UniProtKB-KW"/>
</dbReference>
<feature type="binding site" evidence="5">
    <location>
        <position position="224"/>
    </location>
    <ligand>
        <name>3-dehydroquinate</name>
        <dbReference type="ChEBI" id="CHEBI:32364"/>
    </ligand>
</feature>
<dbReference type="InterPro" id="IPR001381">
    <property type="entry name" value="DHquinase_I"/>
</dbReference>
<dbReference type="EC" id="4.2.1.10" evidence="5"/>
<gene>
    <name evidence="5 6" type="primary">aroD</name>
    <name evidence="7" type="ORF">CD158_05385</name>
    <name evidence="6" type="ORF">QYH67_10075</name>
</gene>
<dbReference type="AlphaFoldDB" id="A0AAP8PP14"/>
<comment type="subunit">
    <text evidence="5">Homodimer.</text>
</comment>
<dbReference type="RefSeq" id="WP_059106378.1">
    <property type="nucleotide sequence ID" value="NZ_AP024589.1"/>
</dbReference>
<comment type="pathway">
    <text evidence="5">Metabolic intermediate biosynthesis; chorismate biosynthesis; chorismate from D-erythrose 4-phosphate and phosphoenolpyruvate: step 3/7.</text>
</comment>
<dbReference type="GO" id="GO:0046279">
    <property type="term" value="P:3,4-dihydroxybenzoate biosynthetic process"/>
    <property type="evidence" value="ECO:0007669"/>
    <property type="project" value="UniProtKB-ARBA"/>
</dbReference>